<evidence type="ECO:0000256" key="1">
    <source>
        <dbReference type="SAM" id="SignalP"/>
    </source>
</evidence>
<protein>
    <recommendedName>
        <fullName evidence="4">Secreted protein</fullName>
    </recommendedName>
</protein>
<reference evidence="2 3" key="1">
    <citation type="submission" date="2023-05" db="EMBL/GenBank/DDBJ databases">
        <title>Complete Genome Resource of Xanthomonas oryzae pv. leersiae Strain YNJC Isolated From Plateau Japonica Rice in Southwest China.</title>
        <authorList>
            <person name="Aa X."/>
            <person name="Mei L."/>
            <person name="Liu P."/>
            <person name="Yang Y."/>
            <person name="Tang C."/>
            <person name="Zhang F."/>
            <person name="Dong C."/>
            <person name="Wang B."/>
            <person name="Chen X."/>
            <person name="Dai L."/>
        </authorList>
    </citation>
    <scope>NUCLEOTIDE SEQUENCE [LARGE SCALE GENOMIC DNA]</scope>
    <source>
        <strain evidence="2 3">YNJC</strain>
    </source>
</reference>
<gene>
    <name evidence="2" type="ORF">QN060_02485</name>
</gene>
<name>A0AAJ6GUF6_9XANT</name>
<keyword evidence="1" id="KW-0732">Signal</keyword>
<evidence type="ECO:0000313" key="3">
    <source>
        <dbReference type="Proteomes" id="UP001228059"/>
    </source>
</evidence>
<evidence type="ECO:0008006" key="4">
    <source>
        <dbReference type="Google" id="ProtNLM"/>
    </source>
</evidence>
<dbReference type="RefSeq" id="WP_053501959.1">
    <property type="nucleotide sequence ID" value="NZ_CP127225.1"/>
</dbReference>
<sequence length="181" mass="19316">MIRRIAGVLLSVLAWAGPAHATDQRPDLIQIDGQQATLLAEPLAEPLSGPLDDPATWKRFVAHAGSALGSCSANWRGYRADWRLDGQRLLLDRGVLGACNDAPPTLPMDVLFPGQASPVPAVWVGGELIVELPATATTAAPAPATYVLLRLRRGHVVSRETLTEEMLRARRNATASPPPVP</sequence>
<dbReference type="EMBL" id="CP127225">
    <property type="protein sequence ID" value="WIX07049.1"/>
    <property type="molecule type" value="Genomic_DNA"/>
</dbReference>
<organism evidence="2 3">
    <name type="scientific">Xanthomonas oryzae pv. leersiae</name>
    <dbReference type="NCBI Taxonomy" id="3112258"/>
    <lineage>
        <taxon>Bacteria</taxon>
        <taxon>Pseudomonadati</taxon>
        <taxon>Pseudomonadota</taxon>
        <taxon>Gammaproteobacteria</taxon>
        <taxon>Lysobacterales</taxon>
        <taxon>Lysobacteraceae</taxon>
        <taxon>Xanthomonas</taxon>
    </lineage>
</organism>
<evidence type="ECO:0000313" key="2">
    <source>
        <dbReference type="EMBL" id="WIX07049.1"/>
    </source>
</evidence>
<feature type="signal peptide" evidence="1">
    <location>
        <begin position="1"/>
        <end position="21"/>
    </location>
</feature>
<dbReference type="AlphaFoldDB" id="A0AAJ6GUF6"/>
<accession>A0AAJ6GUF6</accession>
<feature type="chain" id="PRO_5042536901" description="Secreted protein" evidence="1">
    <location>
        <begin position="22"/>
        <end position="181"/>
    </location>
</feature>
<proteinExistence type="predicted"/>
<dbReference type="Proteomes" id="UP001228059">
    <property type="component" value="Chromosome"/>
</dbReference>